<feature type="compositionally biased region" description="Polar residues" evidence="13">
    <location>
        <begin position="217"/>
        <end position="244"/>
    </location>
</feature>
<dbReference type="Proteomes" id="UP000308891">
    <property type="component" value="Unassembled WGS sequence"/>
</dbReference>
<feature type="region of interest" description="Disordered" evidence="13">
    <location>
        <begin position="212"/>
        <end position="244"/>
    </location>
</feature>
<dbReference type="InterPro" id="IPR012910">
    <property type="entry name" value="Plug_dom"/>
</dbReference>
<keyword evidence="3 11" id="KW-0813">Transport</keyword>
<evidence type="ECO:0000256" key="13">
    <source>
        <dbReference type="SAM" id="MobiDB-lite"/>
    </source>
</evidence>
<keyword evidence="9 17" id="KW-0675">Receptor</keyword>
<evidence type="ECO:0000256" key="4">
    <source>
        <dbReference type="ARBA" id="ARBA00022452"/>
    </source>
</evidence>
<dbReference type="CDD" id="cd01347">
    <property type="entry name" value="ligand_gated_channel"/>
    <property type="match status" value="1"/>
</dbReference>
<dbReference type="AlphaFoldDB" id="A0A4T0UX64"/>
<dbReference type="PANTHER" id="PTHR30069">
    <property type="entry name" value="TONB-DEPENDENT OUTER MEMBRANE RECEPTOR"/>
    <property type="match status" value="1"/>
</dbReference>
<dbReference type="SUPFAM" id="SSF56935">
    <property type="entry name" value="Porins"/>
    <property type="match status" value="1"/>
</dbReference>
<feature type="domain" description="TonB-dependent receptor plug" evidence="16">
    <location>
        <begin position="46"/>
        <end position="157"/>
    </location>
</feature>
<dbReference type="InterPro" id="IPR011276">
    <property type="entry name" value="TonB_haem/Hb_rcpt"/>
</dbReference>
<evidence type="ECO:0000256" key="10">
    <source>
        <dbReference type="ARBA" id="ARBA00023237"/>
    </source>
</evidence>
<accession>A0A4T0UX64</accession>
<keyword evidence="8 11" id="KW-0472">Membrane</keyword>
<dbReference type="Gene3D" id="2.170.130.10">
    <property type="entry name" value="TonB-dependent receptor, plug domain"/>
    <property type="match status" value="1"/>
</dbReference>
<evidence type="ECO:0000256" key="8">
    <source>
        <dbReference type="ARBA" id="ARBA00023136"/>
    </source>
</evidence>
<evidence type="ECO:0000259" key="16">
    <source>
        <dbReference type="Pfam" id="PF07715"/>
    </source>
</evidence>
<protein>
    <submittedName>
        <fullName evidence="17">TonB-dependent hemoglobin/transferrin/lactoferrin family receptor</fullName>
    </submittedName>
</protein>
<keyword evidence="10 11" id="KW-0998">Cell outer membrane</keyword>
<dbReference type="Gene3D" id="2.40.170.20">
    <property type="entry name" value="TonB-dependent receptor, beta-barrel domain"/>
    <property type="match status" value="1"/>
</dbReference>
<keyword evidence="4 11" id="KW-1134">Transmembrane beta strand</keyword>
<evidence type="ECO:0000256" key="12">
    <source>
        <dbReference type="RuleBase" id="RU003357"/>
    </source>
</evidence>
<evidence type="ECO:0000256" key="1">
    <source>
        <dbReference type="ARBA" id="ARBA00004571"/>
    </source>
</evidence>
<proteinExistence type="inferred from homology"/>
<dbReference type="InterPro" id="IPR037066">
    <property type="entry name" value="Plug_dom_sf"/>
</dbReference>
<dbReference type="NCBIfam" id="TIGR01786">
    <property type="entry name" value="TonB-hemlactrns"/>
    <property type="match status" value="1"/>
</dbReference>
<evidence type="ECO:0000313" key="17">
    <source>
        <dbReference type="EMBL" id="TIC83710.1"/>
    </source>
</evidence>
<evidence type="ECO:0000256" key="5">
    <source>
        <dbReference type="ARBA" id="ARBA00022692"/>
    </source>
</evidence>
<dbReference type="GO" id="GO:0009279">
    <property type="term" value="C:cell outer membrane"/>
    <property type="evidence" value="ECO:0007669"/>
    <property type="project" value="UniProtKB-SubCell"/>
</dbReference>
<dbReference type="InterPro" id="IPR010949">
    <property type="entry name" value="TonB_Hb/transfer/lactofer_rcpt"/>
</dbReference>
<dbReference type="InterPro" id="IPR036942">
    <property type="entry name" value="Beta-barrel_TonB_sf"/>
</dbReference>
<dbReference type="Pfam" id="PF00593">
    <property type="entry name" value="TonB_dep_Rec_b-barrel"/>
    <property type="match status" value="1"/>
</dbReference>
<dbReference type="GO" id="GO:0015232">
    <property type="term" value="F:heme transmembrane transporter activity"/>
    <property type="evidence" value="ECO:0007669"/>
    <property type="project" value="InterPro"/>
</dbReference>
<sequence length="741" mass="80176">MARFRLTPLFIGLASAWPAFAETSVQLDRMETVEVTAHRSEKSLAETAPNTVVVSRHKLDATLAEDMAEAVKYEPGVEVASDPARRGNAGYTIRGIDGNRILMLVDGIRLPDAYAGGGNANGFVSGREYIDLETLRAIDIVKGPFSSLYGSDAIGGVVGYRTLQAEDLLAPGEAVGGGVKVLGASADDSAGLSAKLALKGERTDAMLLATHRRGHETSNQGDNDASTPASAKTRTAPNPQDWTSDSVLAKFGWQPLAGQRLELALEHYRRSTDIDVVSARTAPRKMGPVSVAGVDRLDATDTVRRDRVSLAWQGKDLGALEQLDVKLYAQKLDNSDDSLEWRSDGARRVSDYGFEQTSRGLSLDARQRFNWAGLEHSLVWGLDGSRTETSRPREKVEIKANGSTSNVVGGETFPSKTFPDSTSDRVGVFVQDEIALPGGVLASPSLRWDYYRMRAHTDQAYLNANPGGAVPSFSDQAFSPKFGLSVPFAGHYTGFVQFSTGFRAPPFDDANMAYANQAHGYEVVANPHLKSETSRGVELGLKGQWADVDFGLTAYANRYRDFIELVTLSGDSNGNGIGSAGLPGTFESQYQNIGRVSIHGAEAKAGWRFAPGWRLAGSVAWAQGSNQSDERPLNSVAPLTAVAGLRYDSESWGAEAFVKAVAQKRRVAEEGQFKAPGYATLDLTAYWQPDRHSTLRVGVFNLTDRKYWNSADVRGLAANDTVLDRYTQPGRNVSASYSYNF</sequence>
<keyword evidence="6 14" id="KW-0732">Signal</keyword>
<dbReference type="PANTHER" id="PTHR30069:SF29">
    <property type="entry name" value="HEMOGLOBIN AND HEMOGLOBIN-HAPTOGLOBIN-BINDING PROTEIN 1-RELATED"/>
    <property type="match status" value="1"/>
</dbReference>
<gene>
    <name evidence="17" type="ORF">E5K04_06740</name>
</gene>
<dbReference type="RefSeq" id="WP_136552264.1">
    <property type="nucleotide sequence ID" value="NZ_STGJ01000006.1"/>
</dbReference>
<keyword evidence="5 11" id="KW-0812">Transmembrane</keyword>
<feature type="chain" id="PRO_5020781131" evidence="14">
    <location>
        <begin position="22"/>
        <end position="741"/>
    </location>
</feature>
<evidence type="ECO:0000259" key="15">
    <source>
        <dbReference type="Pfam" id="PF00593"/>
    </source>
</evidence>
<comment type="similarity">
    <text evidence="2 11 12">Belongs to the TonB-dependent receptor family.</text>
</comment>
<comment type="subcellular location">
    <subcellularLocation>
        <location evidence="1 11">Cell outer membrane</location>
        <topology evidence="1 11">Multi-pass membrane protein</topology>
    </subcellularLocation>
</comment>
<dbReference type="PROSITE" id="PS52016">
    <property type="entry name" value="TONB_DEPENDENT_REC_3"/>
    <property type="match status" value="1"/>
</dbReference>
<dbReference type="GO" id="GO:0044718">
    <property type="term" value="P:siderophore transmembrane transport"/>
    <property type="evidence" value="ECO:0007669"/>
    <property type="project" value="TreeGrafter"/>
</dbReference>
<comment type="caution">
    <text evidence="17">The sequence shown here is derived from an EMBL/GenBank/DDBJ whole genome shotgun (WGS) entry which is preliminary data.</text>
</comment>
<reference evidence="17 18" key="1">
    <citation type="submission" date="2019-04" db="EMBL/GenBank/DDBJ databases">
        <title>Crenobacter sp. nov.</title>
        <authorList>
            <person name="Shi S."/>
        </authorList>
    </citation>
    <scope>NUCLEOTIDE SEQUENCE [LARGE SCALE GENOMIC DNA]</scope>
    <source>
        <strain evidence="17 18">GY 70310</strain>
    </source>
</reference>
<evidence type="ECO:0000256" key="9">
    <source>
        <dbReference type="ARBA" id="ARBA00023170"/>
    </source>
</evidence>
<evidence type="ECO:0000256" key="3">
    <source>
        <dbReference type="ARBA" id="ARBA00022448"/>
    </source>
</evidence>
<evidence type="ECO:0000256" key="14">
    <source>
        <dbReference type="SAM" id="SignalP"/>
    </source>
</evidence>
<keyword evidence="18" id="KW-1185">Reference proteome</keyword>
<dbReference type="OrthoDB" id="9764669at2"/>
<dbReference type="NCBIfam" id="TIGR01785">
    <property type="entry name" value="TonB-hemin"/>
    <property type="match status" value="1"/>
</dbReference>
<evidence type="ECO:0000256" key="6">
    <source>
        <dbReference type="ARBA" id="ARBA00022729"/>
    </source>
</evidence>
<dbReference type="GO" id="GO:0015344">
    <property type="term" value="F:siderophore uptake transmembrane transporter activity"/>
    <property type="evidence" value="ECO:0007669"/>
    <property type="project" value="TreeGrafter"/>
</dbReference>
<dbReference type="Pfam" id="PF07715">
    <property type="entry name" value="Plug"/>
    <property type="match status" value="1"/>
</dbReference>
<evidence type="ECO:0000313" key="18">
    <source>
        <dbReference type="Proteomes" id="UP000308891"/>
    </source>
</evidence>
<name>A0A4T0UX64_9NEIS</name>
<evidence type="ECO:0000256" key="2">
    <source>
        <dbReference type="ARBA" id="ARBA00009810"/>
    </source>
</evidence>
<dbReference type="InterPro" id="IPR039426">
    <property type="entry name" value="TonB-dep_rcpt-like"/>
</dbReference>
<dbReference type="InterPro" id="IPR000531">
    <property type="entry name" value="Beta-barrel_TonB"/>
</dbReference>
<evidence type="ECO:0000256" key="7">
    <source>
        <dbReference type="ARBA" id="ARBA00023077"/>
    </source>
</evidence>
<dbReference type="EMBL" id="STGJ01000006">
    <property type="protein sequence ID" value="TIC83710.1"/>
    <property type="molecule type" value="Genomic_DNA"/>
</dbReference>
<feature type="signal peptide" evidence="14">
    <location>
        <begin position="1"/>
        <end position="21"/>
    </location>
</feature>
<keyword evidence="7 12" id="KW-0798">TonB box</keyword>
<feature type="domain" description="TonB-dependent receptor-like beta-barrel" evidence="15">
    <location>
        <begin position="297"/>
        <end position="702"/>
    </location>
</feature>
<evidence type="ECO:0000256" key="11">
    <source>
        <dbReference type="PROSITE-ProRule" id="PRU01360"/>
    </source>
</evidence>
<organism evidence="17 18">
    <name type="scientific">Crenobacter intestini</name>
    <dbReference type="NCBI Taxonomy" id="2563443"/>
    <lineage>
        <taxon>Bacteria</taxon>
        <taxon>Pseudomonadati</taxon>
        <taxon>Pseudomonadota</taxon>
        <taxon>Betaproteobacteria</taxon>
        <taxon>Neisseriales</taxon>
        <taxon>Neisseriaceae</taxon>
        <taxon>Crenobacter</taxon>
    </lineage>
</organism>